<accession>A0A933NWU0</accession>
<name>A0A933NWU0_9HYPH</name>
<reference evidence="1" key="1">
    <citation type="submission" date="2020-07" db="EMBL/GenBank/DDBJ databases">
        <title>Huge and variable diversity of episymbiotic CPR bacteria and DPANN archaea in groundwater ecosystems.</title>
        <authorList>
            <person name="He C.Y."/>
            <person name="Keren R."/>
            <person name="Whittaker M."/>
            <person name="Farag I.F."/>
            <person name="Doudna J."/>
            <person name="Cate J.H.D."/>
            <person name="Banfield J.F."/>
        </authorList>
    </citation>
    <scope>NUCLEOTIDE SEQUENCE</scope>
    <source>
        <strain evidence="1">NC_groundwater_1586_Pr3_B-0.1um_66_15</strain>
    </source>
</reference>
<dbReference type="AlphaFoldDB" id="A0A933NWU0"/>
<organism evidence="1 2">
    <name type="scientific">Devosia nanyangense</name>
    <dbReference type="NCBI Taxonomy" id="1228055"/>
    <lineage>
        <taxon>Bacteria</taxon>
        <taxon>Pseudomonadati</taxon>
        <taxon>Pseudomonadota</taxon>
        <taxon>Alphaproteobacteria</taxon>
        <taxon>Hyphomicrobiales</taxon>
        <taxon>Devosiaceae</taxon>
        <taxon>Devosia</taxon>
    </lineage>
</organism>
<protein>
    <submittedName>
        <fullName evidence="1">Uncharacterized protein</fullName>
    </submittedName>
</protein>
<dbReference type="Proteomes" id="UP000782610">
    <property type="component" value="Unassembled WGS sequence"/>
</dbReference>
<comment type="caution">
    <text evidence="1">The sequence shown here is derived from an EMBL/GenBank/DDBJ whole genome shotgun (WGS) entry which is preliminary data.</text>
</comment>
<evidence type="ECO:0000313" key="1">
    <source>
        <dbReference type="EMBL" id="MBI4922249.1"/>
    </source>
</evidence>
<sequence length="77" mass="8068">MTNHQATRTEYLTIVAATAAEAMDQFSKRGLSAAGYSIAGQIGRHSVSLVSGGHSTDLVRGDGMVAATFRRTVADRA</sequence>
<gene>
    <name evidence="1" type="ORF">HY834_10900</name>
</gene>
<proteinExistence type="predicted"/>
<evidence type="ECO:0000313" key="2">
    <source>
        <dbReference type="Proteomes" id="UP000782610"/>
    </source>
</evidence>
<dbReference type="EMBL" id="JACRAF010000029">
    <property type="protein sequence ID" value="MBI4922249.1"/>
    <property type="molecule type" value="Genomic_DNA"/>
</dbReference>